<evidence type="ECO:0000259" key="2">
    <source>
        <dbReference type="PROSITE" id="PS50026"/>
    </source>
</evidence>
<feature type="disulfide bond" evidence="1">
    <location>
        <begin position="14"/>
        <end position="31"/>
    </location>
</feature>
<name>Q9TXA0_CAEEL</name>
<accession>Q9TXA0</accession>
<dbReference type="HOGENOM" id="CLU_005264_0_0_1"/>
<dbReference type="InterPro" id="IPR000742">
    <property type="entry name" value="EGF"/>
</dbReference>
<feature type="disulfide bond" evidence="1">
    <location>
        <begin position="33"/>
        <end position="42"/>
    </location>
</feature>
<dbReference type="AlphaFoldDB" id="Q9TXA0"/>
<dbReference type="SUPFAM" id="SSF57196">
    <property type="entry name" value="EGF/Laminin"/>
    <property type="match status" value="1"/>
</dbReference>
<dbReference type="PROSITE" id="PS50026">
    <property type="entry name" value="EGF_3"/>
    <property type="match status" value="1"/>
</dbReference>
<feature type="domain" description="EGF-like" evidence="2">
    <location>
        <begin position="4"/>
        <end position="43"/>
    </location>
</feature>
<protein>
    <submittedName>
        <fullName>GLP-1 protein</fullName>
    </submittedName>
</protein>
<organism>
    <name type="scientific">Caenorhabditis elegans</name>
    <dbReference type="NCBI Taxonomy" id="6239"/>
    <lineage>
        <taxon>Eukaryota</taxon>
        <taxon>Metazoa</taxon>
        <taxon>Ecdysozoa</taxon>
        <taxon>Nematoda</taxon>
        <taxon>Chromadorea</taxon>
        <taxon>Rhabditida</taxon>
        <taxon>Rhabditina</taxon>
        <taxon>Rhabditomorpha</taxon>
        <taxon>Rhabditoidea</taxon>
        <taxon>Rhabditidae</taxon>
        <taxon>Peloderinae</taxon>
        <taxon>Caenorhabditis</taxon>
    </lineage>
</organism>
<keyword evidence="1" id="KW-0245">EGF-like domain</keyword>
<evidence type="ECO:0000256" key="1">
    <source>
        <dbReference type="PROSITE-ProRule" id="PRU00076"/>
    </source>
</evidence>
<proteinExistence type="predicted"/>
<sequence length="43" mass="4741">SQLMGGECGREGACSVNRKCYNGKLIETYWCRCKKGFGGAFCE</sequence>
<dbReference type="PROSITE" id="PS00022">
    <property type="entry name" value="EGF_1"/>
    <property type="match status" value="1"/>
</dbReference>
<dbReference type="PROSITE" id="PS01186">
    <property type="entry name" value="EGF_2"/>
    <property type="match status" value="1"/>
</dbReference>
<comment type="caution">
    <text evidence="1">Lacks conserved residue(s) required for the propagation of feature annotation.</text>
</comment>
<keyword evidence="1" id="KW-1015">Disulfide bond</keyword>
<reference key="1">
    <citation type="journal article" date="1992" name="Mol. Biol. Cell">
        <title>Molecular basis of loss-of-function mutations in the glp-1 gene of Caenorhabditis elegans.</title>
        <authorList>
            <person name="Kodoyianni V."/>
            <person name="Maine E.M."/>
            <person name="Kimble J."/>
        </authorList>
    </citation>
    <scope>NUCLEOTIDE SEQUENCE</scope>
</reference>